<dbReference type="GO" id="GO:0008270">
    <property type="term" value="F:zinc ion binding"/>
    <property type="evidence" value="ECO:0007669"/>
    <property type="project" value="UniProtKB-KW"/>
</dbReference>
<dbReference type="Pfam" id="PF04434">
    <property type="entry name" value="SWIM"/>
    <property type="match status" value="1"/>
</dbReference>
<keyword evidence="4" id="KW-1185">Reference proteome</keyword>
<comment type="caution">
    <text evidence="3">The sequence shown here is derived from an EMBL/GenBank/DDBJ whole genome shotgun (WGS) entry which is preliminary data.</text>
</comment>
<name>A0A9Q1GXY4_9CARY</name>
<dbReference type="EMBL" id="JAKOGI010001174">
    <property type="protein sequence ID" value="KAJ8427209.1"/>
    <property type="molecule type" value="Genomic_DNA"/>
</dbReference>
<evidence type="ECO:0000313" key="3">
    <source>
        <dbReference type="EMBL" id="KAJ8427209.1"/>
    </source>
</evidence>
<keyword evidence="1" id="KW-0479">Metal-binding</keyword>
<protein>
    <recommendedName>
        <fullName evidence="2">SWIM-type domain-containing protein</fullName>
    </recommendedName>
</protein>
<reference evidence="3" key="1">
    <citation type="submission" date="2022-04" db="EMBL/GenBank/DDBJ databases">
        <title>Carnegiea gigantea Genome sequencing and assembly v2.</title>
        <authorList>
            <person name="Copetti D."/>
            <person name="Sanderson M.J."/>
            <person name="Burquez A."/>
            <person name="Wojciechowski M.F."/>
        </authorList>
    </citation>
    <scope>NUCLEOTIDE SEQUENCE</scope>
    <source>
        <strain evidence="3">SGP5-SGP5p</strain>
        <tissue evidence="3">Aerial part</tissue>
    </source>
</reference>
<accession>A0A9Q1GXY4</accession>
<dbReference type="OrthoDB" id="1752428at2759"/>
<evidence type="ECO:0000259" key="2">
    <source>
        <dbReference type="PROSITE" id="PS50966"/>
    </source>
</evidence>
<sequence length="282" mass="32664">MSVLVACLELVAEELANPINEKKKGKNIRDLVVPYKNKIIRTMDVEMEKYNCIYWYRDARLMNFWEDVRSQCILVYMYDLKKPTDNQKHVESLDKISVYVAELLPQTVAIETKYNVSGVEDLTDSQANIWADSLIVSPVVHIVKPVTCRLVIRYVSNFLAKPTPIKPISTSPPKLVVKASPPVQLKQKGKSSYYLPVSLSPLSNGKLDCRKLSDKHHTNFTVRLKDRFCDCRKWQLTVLPCKHATRCIFKLTKQLEDYIEDCFTMEKYRNLYNYIVHPITAL</sequence>
<proteinExistence type="predicted"/>
<keyword evidence="1" id="KW-0862">Zinc</keyword>
<dbReference type="InterPro" id="IPR007527">
    <property type="entry name" value="Znf_SWIM"/>
</dbReference>
<feature type="domain" description="SWIM-type" evidence="2">
    <location>
        <begin position="220"/>
        <end position="252"/>
    </location>
</feature>
<dbReference type="Proteomes" id="UP001153076">
    <property type="component" value="Unassembled WGS sequence"/>
</dbReference>
<evidence type="ECO:0000256" key="1">
    <source>
        <dbReference type="PROSITE-ProRule" id="PRU00325"/>
    </source>
</evidence>
<evidence type="ECO:0000313" key="4">
    <source>
        <dbReference type="Proteomes" id="UP001153076"/>
    </source>
</evidence>
<dbReference type="AlphaFoldDB" id="A0A9Q1GXY4"/>
<gene>
    <name evidence="3" type="ORF">Cgig2_004368</name>
</gene>
<organism evidence="3 4">
    <name type="scientific">Carnegiea gigantea</name>
    <dbReference type="NCBI Taxonomy" id="171969"/>
    <lineage>
        <taxon>Eukaryota</taxon>
        <taxon>Viridiplantae</taxon>
        <taxon>Streptophyta</taxon>
        <taxon>Embryophyta</taxon>
        <taxon>Tracheophyta</taxon>
        <taxon>Spermatophyta</taxon>
        <taxon>Magnoliopsida</taxon>
        <taxon>eudicotyledons</taxon>
        <taxon>Gunneridae</taxon>
        <taxon>Pentapetalae</taxon>
        <taxon>Caryophyllales</taxon>
        <taxon>Cactineae</taxon>
        <taxon>Cactaceae</taxon>
        <taxon>Cactoideae</taxon>
        <taxon>Echinocereeae</taxon>
        <taxon>Carnegiea</taxon>
    </lineage>
</organism>
<dbReference type="PROSITE" id="PS50966">
    <property type="entry name" value="ZF_SWIM"/>
    <property type="match status" value="1"/>
</dbReference>
<keyword evidence="1" id="KW-0863">Zinc-finger</keyword>